<keyword evidence="3" id="KW-0067">ATP-binding</keyword>
<dbReference type="PROSITE" id="PS50893">
    <property type="entry name" value="ABC_TRANSPORTER_2"/>
    <property type="match status" value="2"/>
</dbReference>
<dbReference type="Proteomes" id="UP000298615">
    <property type="component" value="Chromosome"/>
</dbReference>
<dbReference type="PANTHER" id="PTHR42855:SF1">
    <property type="entry name" value="ABC TRANSPORTER DOMAIN-CONTAINING PROTEIN"/>
    <property type="match status" value="1"/>
</dbReference>
<dbReference type="Gene3D" id="3.40.50.300">
    <property type="entry name" value="P-loop containing nucleotide triphosphate hydrolases"/>
    <property type="match status" value="2"/>
</dbReference>
<evidence type="ECO:0000313" key="3">
    <source>
        <dbReference type="EMBL" id="QCI86470.1"/>
    </source>
</evidence>
<dbReference type="PROSITE" id="PS00211">
    <property type="entry name" value="ABC_TRANSPORTER_1"/>
    <property type="match status" value="1"/>
</dbReference>
<dbReference type="Gene3D" id="1.10.287.380">
    <property type="entry name" value="Valyl-tRNA synthetase, C-terminal domain"/>
    <property type="match status" value="1"/>
</dbReference>
<dbReference type="GO" id="GO:0003677">
    <property type="term" value="F:DNA binding"/>
    <property type="evidence" value="ECO:0007669"/>
    <property type="project" value="InterPro"/>
</dbReference>
<dbReference type="InterPro" id="IPR037118">
    <property type="entry name" value="Val-tRNA_synth_C_sf"/>
</dbReference>
<accession>A0A4D7CWD8</accession>
<name>A0A4D7CWD8_9ENTE</name>
<dbReference type="FunFam" id="3.40.50.300:FF:000011">
    <property type="entry name" value="Putative ABC transporter ATP-binding component"/>
    <property type="match status" value="1"/>
</dbReference>
<dbReference type="Pfam" id="PF16326">
    <property type="entry name" value="ABC_tran_CTD"/>
    <property type="match status" value="1"/>
</dbReference>
<dbReference type="InterPro" id="IPR003593">
    <property type="entry name" value="AAA+_ATPase"/>
</dbReference>
<proteinExistence type="predicted"/>
<dbReference type="InterPro" id="IPR032781">
    <property type="entry name" value="ABC_tran_Xtn"/>
</dbReference>
<dbReference type="Pfam" id="PF12848">
    <property type="entry name" value="ABC_tran_Xtn"/>
    <property type="match status" value="1"/>
</dbReference>
<evidence type="ECO:0000256" key="1">
    <source>
        <dbReference type="SAM" id="Coils"/>
    </source>
</evidence>
<reference evidence="3 4" key="1">
    <citation type="submission" date="2019-04" db="EMBL/GenBank/DDBJ databases">
        <title>Vagococcus sp. nov., isolated from faeces of yaks (Bos grunniens).</title>
        <authorList>
            <person name="Ge Y."/>
        </authorList>
    </citation>
    <scope>NUCLEOTIDE SEQUENCE [LARGE SCALE GENOMIC DNA]</scope>
    <source>
        <strain evidence="3 4">MN-17</strain>
    </source>
</reference>
<dbReference type="SMART" id="SM00382">
    <property type="entry name" value="AAA"/>
    <property type="match status" value="2"/>
</dbReference>
<dbReference type="GO" id="GO:0016887">
    <property type="term" value="F:ATP hydrolysis activity"/>
    <property type="evidence" value="ECO:0007669"/>
    <property type="project" value="InterPro"/>
</dbReference>
<feature type="coiled-coil region" evidence="1">
    <location>
        <begin position="574"/>
        <end position="625"/>
    </location>
</feature>
<dbReference type="InterPro" id="IPR027417">
    <property type="entry name" value="P-loop_NTPase"/>
</dbReference>
<dbReference type="InterPro" id="IPR003439">
    <property type="entry name" value="ABC_transporter-like_ATP-bd"/>
</dbReference>
<gene>
    <name evidence="3" type="ORF">FA707_05585</name>
</gene>
<dbReference type="InterPro" id="IPR032524">
    <property type="entry name" value="ABC_tran_C"/>
</dbReference>
<sequence>MKELRVDNLTKTYGDKLLFDDISFLVHTNDRIGLIGVNGTGKTSLLNIIAEIDTGDQGQLKHPHDYHVSYLSQATNFEPNDTVAQAIFSGESVLLSVIREYELAVAALSEDGLSEVNQKRYAKAEEQMNAADAWSADTNAKTILSKLGITDITKKIGELSGGQEKRVALAQALIQEADLLILDEPTNHLDYQTIEWLETYLMQYKGAIILVTHDRYFLDKVTNRIFELSFGKLHEYRGNYQTYLEQKAVRDEQERSAEYKRKQLFKQELAWIRAGVQARGTKQKARKERFEDLKENLHQVKENGAIDLGLATSRLGKKVIEAQNLTYSIEGQRLLDDFSILITNNERLGITGKNGAGKSTLLNILVGNLAPDSGVVQMGETVKIAYYTQQTEAIPDDMRMIQYLQEVASQVRTADGSEISVTDMLERFLFPRSQHGTLIRKLSGGEKRRLFLLKLLISQPNVLILDEPTNDLDIDTLTILEDYLNEFNGAVLAVSHDRYFLDKTMEKLLVFEGDAVIQTHYGSMSDYLSKESTHEQTEKPIPVHVANDNDKQSPEGEETEKTKKKLTYMEQKEWQTIEEEIAELEERVASLQEEMNHQNSDFTALNQLQKDLQATEESLDIKLERWEYLSEFI</sequence>
<dbReference type="InterPro" id="IPR017871">
    <property type="entry name" value="ABC_transporter-like_CS"/>
</dbReference>
<feature type="region of interest" description="Disordered" evidence="2">
    <location>
        <begin position="528"/>
        <end position="563"/>
    </location>
</feature>
<dbReference type="SUPFAM" id="SSF52540">
    <property type="entry name" value="P-loop containing nucleoside triphosphate hydrolases"/>
    <property type="match status" value="2"/>
</dbReference>
<dbReference type="GO" id="GO:0005524">
    <property type="term" value="F:ATP binding"/>
    <property type="evidence" value="ECO:0007669"/>
    <property type="project" value="UniProtKB-KW"/>
</dbReference>
<feature type="compositionally biased region" description="Basic and acidic residues" evidence="2">
    <location>
        <begin position="528"/>
        <end position="538"/>
    </location>
</feature>
<keyword evidence="3" id="KW-0547">Nucleotide-binding</keyword>
<keyword evidence="1" id="KW-0175">Coiled coil</keyword>
<dbReference type="AlphaFoldDB" id="A0A4D7CWD8"/>
<dbReference type="Pfam" id="PF00005">
    <property type="entry name" value="ABC_tran"/>
    <property type="match status" value="2"/>
</dbReference>
<dbReference type="RefSeq" id="WP_136953301.1">
    <property type="nucleotide sequence ID" value="NZ_CP039712.1"/>
</dbReference>
<dbReference type="CDD" id="cd03221">
    <property type="entry name" value="ABCF_EF-3"/>
    <property type="match status" value="2"/>
</dbReference>
<protein>
    <submittedName>
        <fullName evidence="3">ABC-F family ATP-binding cassette domain-containing protein</fullName>
    </submittedName>
</protein>
<keyword evidence="4" id="KW-1185">Reference proteome</keyword>
<evidence type="ECO:0000256" key="2">
    <source>
        <dbReference type="SAM" id="MobiDB-lite"/>
    </source>
</evidence>
<dbReference type="PANTHER" id="PTHR42855">
    <property type="entry name" value="ABC TRANSPORTER ATP-BINDING SUBUNIT"/>
    <property type="match status" value="1"/>
</dbReference>
<dbReference type="EMBL" id="CP039712">
    <property type="protein sequence ID" value="QCI86470.1"/>
    <property type="molecule type" value="Genomic_DNA"/>
</dbReference>
<dbReference type="KEGG" id="vao:FA707_05585"/>
<dbReference type="InterPro" id="IPR051309">
    <property type="entry name" value="ABCF_ATPase"/>
</dbReference>
<evidence type="ECO:0000313" key="4">
    <source>
        <dbReference type="Proteomes" id="UP000298615"/>
    </source>
</evidence>
<dbReference type="OrthoDB" id="9760950at2"/>
<organism evidence="3 4">
    <name type="scientific">Vagococcus zengguangii</name>
    <dbReference type="NCBI Taxonomy" id="2571750"/>
    <lineage>
        <taxon>Bacteria</taxon>
        <taxon>Bacillati</taxon>
        <taxon>Bacillota</taxon>
        <taxon>Bacilli</taxon>
        <taxon>Lactobacillales</taxon>
        <taxon>Enterococcaceae</taxon>
        <taxon>Vagococcus</taxon>
    </lineage>
</organism>